<name>A0A0D0VQI6_CRYGA</name>
<evidence type="ECO:0000313" key="2">
    <source>
        <dbReference type="EMBL" id="KIR49421.1"/>
    </source>
</evidence>
<proteinExistence type="predicted"/>
<feature type="compositionally biased region" description="Basic residues" evidence="1">
    <location>
        <begin position="29"/>
        <end position="38"/>
    </location>
</feature>
<protein>
    <submittedName>
        <fullName evidence="2">Mitochondrial-processing peptidase subunit beta</fullName>
    </submittedName>
</protein>
<dbReference type="AlphaFoldDB" id="A0A0D0VQI6"/>
<feature type="region of interest" description="Disordered" evidence="1">
    <location>
        <begin position="27"/>
        <end position="47"/>
    </location>
</feature>
<accession>A0A0D0VQI6</accession>
<evidence type="ECO:0000256" key="1">
    <source>
        <dbReference type="SAM" id="MobiDB-lite"/>
    </source>
</evidence>
<dbReference type="HOGENOM" id="CLU_2654434_0_0_1"/>
<reference evidence="2" key="1">
    <citation type="submission" date="2015-01" db="EMBL/GenBank/DDBJ databases">
        <title>The Genome Sequence of Cryptococcus gattii CA1280.</title>
        <authorList>
            <consortium name="The Broad Institute Genomics Platform"/>
            <person name="Cuomo C."/>
            <person name="Litvintseva A."/>
            <person name="Chen Y."/>
            <person name="Heitman J."/>
            <person name="Sun S."/>
            <person name="Springer D."/>
            <person name="Dromer F."/>
            <person name="Young S."/>
            <person name="Zeng Q."/>
            <person name="Gargeya S."/>
            <person name="Abouelleil A."/>
            <person name="Alvarado L."/>
            <person name="Chapman S.B."/>
            <person name="Gainer-Dewar J."/>
            <person name="Goldberg J."/>
            <person name="Griggs A."/>
            <person name="Gujja S."/>
            <person name="Hansen M."/>
            <person name="Howarth C."/>
            <person name="Imamovic A."/>
            <person name="Larimer J."/>
            <person name="Murphy C."/>
            <person name="Naylor J."/>
            <person name="Pearson M."/>
            <person name="Priest M."/>
            <person name="Roberts A."/>
            <person name="Saif S."/>
            <person name="Shea T."/>
            <person name="Sykes S."/>
            <person name="Wortman J."/>
            <person name="Nusbaum C."/>
            <person name="Birren B."/>
        </authorList>
    </citation>
    <scope>NUCLEOTIDE SEQUENCE [LARGE SCALE GENOMIC DNA]</scope>
    <source>
        <strain evidence="2">CA1280</strain>
    </source>
</reference>
<gene>
    <name evidence="2" type="ORF">I312_01576</name>
</gene>
<sequence>MDPNVYKSHYCRSRACQVSAQGFPVAGSRRYHRHRRGHWPTIDHHRQTIHPPRNRAIRRCRHPRGNSACCPKVPLG</sequence>
<dbReference type="EMBL" id="KN847975">
    <property type="protein sequence ID" value="KIR49421.1"/>
    <property type="molecule type" value="Genomic_DNA"/>
</dbReference>
<organism evidence="2">
    <name type="scientific">Cryptococcus bacillisporus CA1280</name>
    <dbReference type="NCBI Taxonomy" id="1296109"/>
    <lineage>
        <taxon>Eukaryota</taxon>
        <taxon>Fungi</taxon>
        <taxon>Dikarya</taxon>
        <taxon>Basidiomycota</taxon>
        <taxon>Agaricomycotina</taxon>
        <taxon>Tremellomycetes</taxon>
        <taxon>Tremellales</taxon>
        <taxon>Cryptococcaceae</taxon>
        <taxon>Cryptococcus</taxon>
        <taxon>Cryptococcus gattii species complex</taxon>
    </lineage>
</organism>